<accession>A0ABS1JUB4</accession>
<dbReference type="RefSeq" id="WP_201692479.1">
    <property type="nucleotide sequence ID" value="NZ_JAEQND010000013.1"/>
</dbReference>
<reference evidence="2 3" key="1">
    <citation type="journal article" date="2017" name="Int. J. Syst. Evol. Microbiol.">
        <title>Ramlibacter alkalitolerans sp. nov., alkali-tolerant bacterium isolated from soil of ginseng.</title>
        <authorList>
            <person name="Lee D.H."/>
            <person name="Cha C.J."/>
        </authorList>
    </citation>
    <scope>NUCLEOTIDE SEQUENCE [LARGE SCALE GENOMIC DNA]</scope>
    <source>
        <strain evidence="2 3">KACC 19305</strain>
    </source>
</reference>
<name>A0ABS1JUB4_9BURK</name>
<sequence length="171" mass="19053">MPDAKTMPAKSTAAKPRTRAKKAPVVATQCYQPAAPVDRNEALIRKLFEEFFGAAFPRQGPTWLRSREGLQLELTGYEELLSVAFQYWDEVPGEHDELRRELCAQAGVALIEVPHGNADDAEDRQTLRTFVRARLQRHFGDAQAQQGLTVRFASALLLKMASCPIARFALG</sequence>
<dbReference type="EMBL" id="JAEQND010000013">
    <property type="protein sequence ID" value="MBL0427848.1"/>
    <property type="molecule type" value="Genomic_DNA"/>
</dbReference>
<gene>
    <name evidence="2" type="ORF">JI746_22265</name>
</gene>
<comment type="caution">
    <text evidence="2">The sequence shown here is derived from an EMBL/GenBank/DDBJ whole genome shotgun (WGS) entry which is preliminary data.</text>
</comment>
<dbReference type="Proteomes" id="UP000622707">
    <property type="component" value="Unassembled WGS sequence"/>
</dbReference>
<proteinExistence type="predicted"/>
<evidence type="ECO:0000313" key="2">
    <source>
        <dbReference type="EMBL" id="MBL0427848.1"/>
    </source>
</evidence>
<feature type="region of interest" description="Disordered" evidence="1">
    <location>
        <begin position="1"/>
        <end position="22"/>
    </location>
</feature>
<protein>
    <submittedName>
        <fullName evidence="2">Uncharacterized protein</fullName>
    </submittedName>
</protein>
<keyword evidence="3" id="KW-1185">Reference proteome</keyword>
<organism evidence="2 3">
    <name type="scientific">Ramlibacter alkalitolerans</name>
    <dbReference type="NCBI Taxonomy" id="2039631"/>
    <lineage>
        <taxon>Bacteria</taxon>
        <taxon>Pseudomonadati</taxon>
        <taxon>Pseudomonadota</taxon>
        <taxon>Betaproteobacteria</taxon>
        <taxon>Burkholderiales</taxon>
        <taxon>Comamonadaceae</taxon>
        <taxon>Ramlibacter</taxon>
    </lineage>
</organism>
<evidence type="ECO:0000313" key="3">
    <source>
        <dbReference type="Proteomes" id="UP000622707"/>
    </source>
</evidence>
<evidence type="ECO:0000256" key="1">
    <source>
        <dbReference type="SAM" id="MobiDB-lite"/>
    </source>
</evidence>